<accession>A0AAN7KNQ4</accession>
<keyword evidence="1" id="KW-0175">Coiled coil</keyword>
<evidence type="ECO:0000256" key="2">
    <source>
        <dbReference type="SAM" id="MobiDB-lite"/>
    </source>
</evidence>
<reference evidence="3 4" key="1">
    <citation type="journal article" date="2023" name="Hortic Res">
        <title>Pangenome of water caltrop reveals structural variations and asymmetric subgenome divergence after allopolyploidization.</title>
        <authorList>
            <person name="Zhang X."/>
            <person name="Chen Y."/>
            <person name="Wang L."/>
            <person name="Yuan Y."/>
            <person name="Fang M."/>
            <person name="Shi L."/>
            <person name="Lu R."/>
            <person name="Comes H.P."/>
            <person name="Ma Y."/>
            <person name="Chen Y."/>
            <person name="Huang G."/>
            <person name="Zhou Y."/>
            <person name="Zheng Z."/>
            <person name="Qiu Y."/>
        </authorList>
    </citation>
    <scope>NUCLEOTIDE SEQUENCE [LARGE SCALE GENOMIC DNA]</scope>
    <source>
        <strain evidence="3">F231</strain>
    </source>
</reference>
<feature type="compositionally biased region" description="Basic and acidic residues" evidence="2">
    <location>
        <begin position="41"/>
        <end position="56"/>
    </location>
</feature>
<dbReference type="PANTHER" id="PTHR21596">
    <property type="entry name" value="RIBONUCLEASE P SUBUNIT P38"/>
    <property type="match status" value="1"/>
</dbReference>
<feature type="region of interest" description="Disordered" evidence="2">
    <location>
        <begin position="41"/>
        <end position="66"/>
    </location>
</feature>
<keyword evidence="4" id="KW-1185">Reference proteome</keyword>
<proteinExistence type="predicted"/>
<evidence type="ECO:0000313" key="3">
    <source>
        <dbReference type="EMBL" id="KAK4767481.1"/>
    </source>
</evidence>
<dbReference type="GO" id="GO:0080188">
    <property type="term" value="P:gene silencing by siRNA-directed DNA methylation"/>
    <property type="evidence" value="ECO:0007669"/>
    <property type="project" value="InterPro"/>
</dbReference>
<organism evidence="3 4">
    <name type="scientific">Trapa natans</name>
    <name type="common">Water chestnut</name>
    <dbReference type="NCBI Taxonomy" id="22666"/>
    <lineage>
        <taxon>Eukaryota</taxon>
        <taxon>Viridiplantae</taxon>
        <taxon>Streptophyta</taxon>
        <taxon>Embryophyta</taxon>
        <taxon>Tracheophyta</taxon>
        <taxon>Spermatophyta</taxon>
        <taxon>Magnoliopsida</taxon>
        <taxon>eudicotyledons</taxon>
        <taxon>Gunneridae</taxon>
        <taxon>Pentapetalae</taxon>
        <taxon>rosids</taxon>
        <taxon>malvids</taxon>
        <taxon>Myrtales</taxon>
        <taxon>Lythraceae</taxon>
        <taxon>Trapa</taxon>
    </lineage>
</organism>
<sequence length="138" mass="16481">MEKNSLKCTWSLSKDFNDHEKLKSQLESHKKELELCAEELEKREAKNESERKKLSEEISENTQRNHSLQLAAIEQQRADEKVLKLAEDQKRQKEELHNRIMKLEKELDEKQALELEIVQLRGLLKVMEHMEDKDEKED</sequence>
<dbReference type="InterPro" id="IPR045177">
    <property type="entry name" value="FDM1-5/IDN2"/>
</dbReference>
<evidence type="ECO:0000256" key="1">
    <source>
        <dbReference type="SAM" id="Coils"/>
    </source>
</evidence>
<dbReference type="AlphaFoldDB" id="A0AAN7KNQ4"/>
<dbReference type="PANTHER" id="PTHR21596:SF65">
    <property type="entry name" value="PROTEIN INVOLVED IN DE NOVO 2-RELATED"/>
    <property type="match status" value="1"/>
</dbReference>
<name>A0AAN7KNQ4_TRANT</name>
<dbReference type="Proteomes" id="UP001346149">
    <property type="component" value="Unassembled WGS sequence"/>
</dbReference>
<gene>
    <name evidence="3" type="ORF">SAY86_015231</name>
</gene>
<protein>
    <submittedName>
        <fullName evidence="3">Uncharacterized protein</fullName>
    </submittedName>
</protein>
<evidence type="ECO:0000313" key="4">
    <source>
        <dbReference type="Proteomes" id="UP001346149"/>
    </source>
</evidence>
<feature type="coiled-coil region" evidence="1">
    <location>
        <begin position="86"/>
        <end position="123"/>
    </location>
</feature>
<dbReference type="EMBL" id="JAXQNO010000022">
    <property type="protein sequence ID" value="KAK4767481.1"/>
    <property type="molecule type" value="Genomic_DNA"/>
</dbReference>
<comment type="caution">
    <text evidence="3">The sequence shown here is derived from an EMBL/GenBank/DDBJ whole genome shotgun (WGS) entry which is preliminary data.</text>
</comment>